<dbReference type="InterPro" id="IPR026627">
    <property type="entry name" value="NDUFB2_animal"/>
</dbReference>
<organism evidence="2 3">
    <name type="scientific">Meloidogyne hapla</name>
    <name type="common">Root-knot nematode worm</name>
    <dbReference type="NCBI Taxonomy" id="6305"/>
    <lineage>
        <taxon>Eukaryota</taxon>
        <taxon>Metazoa</taxon>
        <taxon>Ecdysozoa</taxon>
        <taxon>Nematoda</taxon>
        <taxon>Chromadorea</taxon>
        <taxon>Rhabditida</taxon>
        <taxon>Tylenchina</taxon>
        <taxon>Tylenchomorpha</taxon>
        <taxon>Tylenchoidea</taxon>
        <taxon>Meloidogynidae</taxon>
        <taxon>Meloidogyninae</taxon>
        <taxon>Meloidogyne</taxon>
    </lineage>
</organism>
<name>A0A1I8B9W0_MELHA</name>
<dbReference type="WBParaSite" id="MhA1_Contig1769.frz3.gene1">
    <property type="protein sequence ID" value="MhA1_Contig1769.frz3.gene1"/>
    <property type="gene ID" value="MhA1_Contig1769.frz3.gene1"/>
</dbReference>
<dbReference type="GO" id="GO:0045271">
    <property type="term" value="C:respiratory chain complex I"/>
    <property type="evidence" value="ECO:0007669"/>
    <property type="project" value="InterPro"/>
</dbReference>
<feature type="compositionally biased region" description="Basic and acidic residues" evidence="1">
    <location>
        <begin position="180"/>
        <end position="190"/>
    </location>
</feature>
<sequence length="190" mass="22938">MNRLKNVVISATLENSQSLSLWKPAFSSQIILKRQIFYHYFTKDREDYEKFKKAKKAKFRWEKNPIGPEFPMRRMQIGHQDDPDLWGTMDADYQCSPRFGDNPKDFPEYTYREEHVYKPPFLDRFLSKIVSSLACAWLFYQLYWNYGLLLGHGYIPYPYEYTDEELGIPPDDEPDPEYWGNHDKPYRTYR</sequence>
<accession>A0A1I8B9W0</accession>
<dbReference type="Proteomes" id="UP000095281">
    <property type="component" value="Unplaced"/>
</dbReference>
<evidence type="ECO:0000256" key="1">
    <source>
        <dbReference type="SAM" id="MobiDB-lite"/>
    </source>
</evidence>
<dbReference type="Pfam" id="PF14813">
    <property type="entry name" value="NADH_B2"/>
    <property type="match status" value="1"/>
</dbReference>
<proteinExistence type="predicted"/>
<dbReference type="AlphaFoldDB" id="A0A1I8B9W0"/>
<keyword evidence="2" id="KW-1185">Reference proteome</keyword>
<reference evidence="3" key="1">
    <citation type="submission" date="2016-11" db="UniProtKB">
        <authorList>
            <consortium name="WormBaseParasite"/>
        </authorList>
    </citation>
    <scope>IDENTIFICATION</scope>
</reference>
<dbReference type="GO" id="GO:0005743">
    <property type="term" value="C:mitochondrial inner membrane"/>
    <property type="evidence" value="ECO:0007669"/>
    <property type="project" value="InterPro"/>
</dbReference>
<evidence type="ECO:0000313" key="2">
    <source>
        <dbReference type="Proteomes" id="UP000095281"/>
    </source>
</evidence>
<protein>
    <submittedName>
        <fullName evidence="3">NADH dehydrogenase [ubiquinone] 1 beta subcomplex subunit 8, mitochondrial</fullName>
    </submittedName>
</protein>
<evidence type="ECO:0000313" key="3">
    <source>
        <dbReference type="WBParaSite" id="MhA1_Contig1769.frz3.gene1"/>
    </source>
</evidence>
<feature type="region of interest" description="Disordered" evidence="1">
    <location>
        <begin position="166"/>
        <end position="190"/>
    </location>
</feature>
<feature type="compositionally biased region" description="Acidic residues" evidence="1">
    <location>
        <begin position="166"/>
        <end position="176"/>
    </location>
</feature>